<protein>
    <submittedName>
        <fullName evidence="1">Uncharacterized protein</fullName>
    </submittedName>
</protein>
<organism evidence="1 2">
    <name type="scientific">Albugo candida</name>
    <dbReference type="NCBI Taxonomy" id="65357"/>
    <lineage>
        <taxon>Eukaryota</taxon>
        <taxon>Sar</taxon>
        <taxon>Stramenopiles</taxon>
        <taxon>Oomycota</taxon>
        <taxon>Peronosporomycetes</taxon>
        <taxon>Albuginales</taxon>
        <taxon>Albuginaceae</taxon>
        <taxon>Albugo</taxon>
    </lineage>
</organism>
<dbReference type="Proteomes" id="UP000053237">
    <property type="component" value="Unassembled WGS sequence"/>
</dbReference>
<proteinExistence type="predicted"/>
<comment type="caution">
    <text evidence="1">The sequence shown here is derived from an EMBL/GenBank/DDBJ whole genome shotgun (WGS) entry which is preliminary data.</text>
</comment>
<gene>
    <name evidence="1" type="ORF">BN9_124090</name>
</gene>
<name>A0A024FVD0_9STRA</name>
<evidence type="ECO:0000313" key="2">
    <source>
        <dbReference type="Proteomes" id="UP000053237"/>
    </source>
</evidence>
<keyword evidence="2" id="KW-1185">Reference proteome</keyword>
<accession>A0A024FVD0</accession>
<evidence type="ECO:0000313" key="1">
    <source>
        <dbReference type="EMBL" id="CCI11118.1"/>
    </source>
</evidence>
<dbReference type="InParanoid" id="A0A024FVD0"/>
<dbReference type="EMBL" id="CAIX01000554">
    <property type="protein sequence ID" value="CCI11118.1"/>
    <property type="molecule type" value="Genomic_DNA"/>
</dbReference>
<dbReference type="AlphaFoldDB" id="A0A024FVD0"/>
<reference evidence="1 2" key="1">
    <citation type="submission" date="2012-05" db="EMBL/GenBank/DDBJ databases">
        <title>Recombination and specialization in a pathogen metapopulation.</title>
        <authorList>
            <person name="Gardiner A."/>
            <person name="Kemen E."/>
            <person name="Schultz-Larsen T."/>
            <person name="MacLean D."/>
            <person name="Van Oosterhout C."/>
            <person name="Jones J.D.G."/>
        </authorList>
    </citation>
    <scope>NUCLEOTIDE SEQUENCE [LARGE SCALE GENOMIC DNA]</scope>
    <source>
        <strain evidence="1 2">Ac Nc2</strain>
    </source>
</reference>
<sequence>MDIVIAFYISSFQVIVTAKFVSSSKTPIISSSPNNSHLIFSGTLSTKCAMTLFASFSVILGGVAFSESLDVVSIRGTITFILEALSIKVSIQRGILNASEYWDTKKSQTSFFAASIVVDGKLENEFQLHRLRYTTQCKSGTAAAYQIIGEL</sequence>